<evidence type="ECO:0000313" key="2">
    <source>
        <dbReference type="EMBL" id="OGH01937.1"/>
    </source>
</evidence>
<dbReference type="Gene3D" id="2.40.160.50">
    <property type="entry name" value="membrane protein fhac: a member of the omp85/tpsb transporter family"/>
    <property type="match status" value="1"/>
</dbReference>
<dbReference type="EMBL" id="MFNF01000027">
    <property type="protein sequence ID" value="OGH01937.1"/>
    <property type="molecule type" value="Genomic_DNA"/>
</dbReference>
<keyword evidence="1" id="KW-1133">Transmembrane helix</keyword>
<accession>A0A1F6GUU6</accession>
<protein>
    <recommendedName>
        <fullName evidence="4">Bacterial surface antigen (D15) domain-containing protein</fullName>
    </recommendedName>
</protein>
<keyword evidence="1" id="KW-0812">Transmembrane</keyword>
<evidence type="ECO:0000313" key="3">
    <source>
        <dbReference type="Proteomes" id="UP000177583"/>
    </source>
</evidence>
<proteinExistence type="predicted"/>
<name>A0A1F6GUU6_9PROT</name>
<organism evidence="2 3">
    <name type="scientific">Candidatus Lambdaproteobacteria bacterium RIFOXYD2_FULL_56_26</name>
    <dbReference type="NCBI Taxonomy" id="1817773"/>
    <lineage>
        <taxon>Bacteria</taxon>
        <taxon>Pseudomonadati</taxon>
        <taxon>Pseudomonadota</taxon>
        <taxon>Candidatus Lambdaproteobacteria</taxon>
    </lineage>
</organism>
<reference evidence="2 3" key="1">
    <citation type="journal article" date="2016" name="Nat. Commun.">
        <title>Thousands of microbial genomes shed light on interconnected biogeochemical processes in an aquifer system.</title>
        <authorList>
            <person name="Anantharaman K."/>
            <person name="Brown C.T."/>
            <person name="Hug L.A."/>
            <person name="Sharon I."/>
            <person name="Castelle C.J."/>
            <person name="Probst A.J."/>
            <person name="Thomas B.C."/>
            <person name="Singh A."/>
            <person name="Wilkins M.J."/>
            <person name="Karaoz U."/>
            <person name="Brodie E.L."/>
            <person name="Williams K.H."/>
            <person name="Hubbard S.S."/>
            <person name="Banfield J.F."/>
        </authorList>
    </citation>
    <scope>NUCLEOTIDE SEQUENCE [LARGE SCALE GENOMIC DNA]</scope>
</reference>
<comment type="caution">
    <text evidence="2">The sequence shown here is derived from an EMBL/GenBank/DDBJ whole genome shotgun (WGS) entry which is preliminary data.</text>
</comment>
<sequence length="444" mass="48767">MTGRGKSGTLVLSVLGAESTVVHHKGCLMSKIRIARVLALCCLWLCCLVPSLWAQERRKDQFLSEPSYLIFPLVYSIPGIGSGTMITALAGNIGDTYIDIYALGLNGDVQGTILGLQDVHVISKTLILGGFYQGLSKAQIQYYQARGMDTGKKDYQFMELNKVNFWEPSLTLTFWERRIELFASQGTQGVGVTRILDPEGNLIAEYNPAYQLEFKSSTAGLRLDFTDDLQDPYIGVRLQASQNSSPRLDARFADYKVLNLGLSAYLPLGSLGTWGFHQQTSDAVVSSQGQTDPTAIAQEFGITCAPTDQVCQATLASLVNIAVAERTYGTAQSLGGQYLMRAYPQGRFQGAHALYRSSELRFFLSHEVTPFDFWIWKDVSTGIQLALFWEQGAATDLKGDLSKGMRESKGAGLRMVSASGFVYRFDVATGDEGSASTVIFNYPW</sequence>
<gene>
    <name evidence="2" type="ORF">A2557_05025</name>
</gene>
<evidence type="ECO:0008006" key="4">
    <source>
        <dbReference type="Google" id="ProtNLM"/>
    </source>
</evidence>
<keyword evidence="1" id="KW-0472">Membrane</keyword>
<dbReference type="Proteomes" id="UP000177583">
    <property type="component" value="Unassembled WGS sequence"/>
</dbReference>
<feature type="transmembrane region" description="Helical" evidence="1">
    <location>
        <begin position="34"/>
        <end position="53"/>
    </location>
</feature>
<dbReference type="AlphaFoldDB" id="A0A1F6GUU6"/>
<evidence type="ECO:0000256" key="1">
    <source>
        <dbReference type="SAM" id="Phobius"/>
    </source>
</evidence>